<feature type="compositionally biased region" description="Basic residues" evidence="1">
    <location>
        <begin position="500"/>
        <end position="520"/>
    </location>
</feature>
<feature type="compositionally biased region" description="Polar residues" evidence="1">
    <location>
        <begin position="354"/>
        <end position="370"/>
    </location>
</feature>
<feature type="compositionally biased region" description="Low complexity" evidence="1">
    <location>
        <begin position="90"/>
        <end position="120"/>
    </location>
</feature>
<dbReference type="OrthoDB" id="2565126at2759"/>
<reference evidence="2" key="1">
    <citation type="submission" date="2013-07" db="EMBL/GenBank/DDBJ databases">
        <title>The Genome Sequence of Cryptococcus pinus CBS10737.</title>
        <authorList>
            <consortium name="The Broad Institute Genome Sequencing Platform"/>
            <person name="Cuomo C."/>
            <person name="Litvintseva A."/>
            <person name="Chen Y."/>
            <person name="Heitman J."/>
            <person name="Sun S."/>
            <person name="Springer D."/>
            <person name="Dromer F."/>
            <person name="Young S.K."/>
            <person name="Zeng Q."/>
            <person name="Gargeya S."/>
            <person name="Fitzgerald M."/>
            <person name="Abouelleil A."/>
            <person name="Alvarado L."/>
            <person name="Berlin A.M."/>
            <person name="Chapman S.B."/>
            <person name="Dewar J."/>
            <person name="Goldberg J."/>
            <person name="Griggs A."/>
            <person name="Gujja S."/>
            <person name="Hansen M."/>
            <person name="Howarth C."/>
            <person name="Imamovic A."/>
            <person name="Larimer J."/>
            <person name="McCowan C."/>
            <person name="Murphy C."/>
            <person name="Pearson M."/>
            <person name="Priest M."/>
            <person name="Roberts A."/>
            <person name="Saif S."/>
            <person name="Shea T."/>
            <person name="Sykes S."/>
            <person name="Wortman J."/>
            <person name="Nusbaum C."/>
            <person name="Birren B."/>
        </authorList>
    </citation>
    <scope>NUCLEOTIDE SEQUENCE [LARGE SCALE GENOMIC DNA]</scope>
    <source>
        <strain evidence="2">CBS 10737</strain>
    </source>
</reference>
<dbReference type="AlphaFoldDB" id="A0A1B9HUA9"/>
<feature type="compositionally biased region" description="Basic and acidic residues" evidence="1">
    <location>
        <begin position="400"/>
        <end position="429"/>
    </location>
</feature>
<feature type="compositionally biased region" description="Polar residues" evidence="1">
    <location>
        <begin position="195"/>
        <end position="214"/>
    </location>
</feature>
<dbReference type="GeneID" id="30175604"/>
<organism evidence="2">
    <name type="scientific">Kwoniella pini CBS 10737</name>
    <dbReference type="NCBI Taxonomy" id="1296096"/>
    <lineage>
        <taxon>Eukaryota</taxon>
        <taxon>Fungi</taxon>
        <taxon>Dikarya</taxon>
        <taxon>Basidiomycota</taxon>
        <taxon>Agaricomycotina</taxon>
        <taxon>Tremellomycetes</taxon>
        <taxon>Tremellales</taxon>
        <taxon>Cryptococcaceae</taxon>
        <taxon>Kwoniella</taxon>
    </lineage>
</organism>
<accession>A0A1B9HUA9</accession>
<dbReference type="KEGG" id="kpin:30175604"/>
<feature type="compositionally biased region" description="Pro residues" evidence="1">
    <location>
        <begin position="217"/>
        <end position="226"/>
    </location>
</feature>
<evidence type="ECO:0000256" key="1">
    <source>
        <dbReference type="SAM" id="MobiDB-lite"/>
    </source>
</evidence>
<feature type="compositionally biased region" description="Pro residues" evidence="1">
    <location>
        <begin position="581"/>
        <end position="596"/>
    </location>
</feature>
<feature type="compositionally biased region" description="Polar residues" evidence="1">
    <location>
        <begin position="25"/>
        <end position="41"/>
    </location>
</feature>
<feature type="compositionally biased region" description="Basic and acidic residues" evidence="1">
    <location>
        <begin position="324"/>
        <end position="340"/>
    </location>
</feature>
<reference evidence="2" key="2">
    <citation type="submission" date="2016-07" db="EMBL/GenBank/DDBJ databases">
        <title>Evolution of pathogenesis and genome organization in the Tremellales.</title>
        <authorList>
            <person name="Cuomo C."/>
            <person name="Litvintseva A."/>
            <person name="Heitman J."/>
            <person name="Chen Y."/>
            <person name="Sun S."/>
            <person name="Springer D."/>
            <person name="Dromer F."/>
            <person name="Young S."/>
            <person name="Zeng Q."/>
            <person name="Chapman S."/>
            <person name="Gujja S."/>
            <person name="Saif S."/>
            <person name="Birren B."/>
        </authorList>
    </citation>
    <scope>NUCLEOTIDE SEQUENCE</scope>
    <source>
        <strain evidence="2">CBS 10737</strain>
    </source>
</reference>
<feature type="compositionally biased region" description="Basic and acidic residues" evidence="1">
    <location>
        <begin position="707"/>
        <end position="719"/>
    </location>
</feature>
<proteinExistence type="predicted"/>
<name>A0A1B9HUA9_9TREE</name>
<dbReference type="EMBL" id="KI894015">
    <property type="protein sequence ID" value="OCF46848.1"/>
    <property type="molecule type" value="Genomic_DNA"/>
</dbReference>
<feature type="compositionally biased region" description="Low complexity" evidence="1">
    <location>
        <begin position="150"/>
        <end position="161"/>
    </location>
</feature>
<feature type="compositionally biased region" description="Basic residues" evidence="1">
    <location>
        <begin position="263"/>
        <end position="277"/>
    </location>
</feature>
<feature type="region of interest" description="Disordered" evidence="1">
    <location>
        <begin position="575"/>
        <end position="641"/>
    </location>
</feature>
<feature type="compositionally biased region" description="Polar residues" evidence="1">
    <location>
        <begin position="121"/>
        <end position="149"/>
    </location>
</feature>
<feature type="compositionally biased region" description="Polar residues" evidence="1">
    <location>
        <begin position="173"/>
        <end position="185"/>
    </location>
</feature>
<feature type="region of interest" description="Disordered" evidence="1">
    <location>
        <begin position="669"/>
        <end position="726"/>
    </location>
</feature>
<feature type="compositionally biased region" description="Low complexity" evidence="1">
    <location>
        <begin position="600"/>
        <end position="614"/>
    </location>
</feature>
<feature type="compositionally biased region" description="Basic and acidic residues" evidence="1">
    <location>
        <begin position="381"/>
        <end position="393"/>
    </location>
</feature>
<gene>
    <name evidence="2" type="ORF">I206_07235</name>
</gene>
<feature type="compositionally biased region" description="Acidic residues" evidence="1">
    <location>
        <begin position="542"/>
        <end position="559"/>
    </location>
</feature>
<feature type="compositionally biased region" description="Acidic residues" evidence="1">
    <location>
        <begin position="692"/>
        <end position="706"/>
    </location>
</feature>
<sequence length="726" mass="78023">MSRRREAAELAFALSLSTQEAGRKSVNTPYKFDTSSGNTTQDSKDMELRPYLPPDGTMNDVHTGIGYGHGLPPSIGTVRPEDIMKAPTVSTNSNSHSGSSKAMESINDNSSNPSGPNLSSAYNPSIQSFPSPSVNNPQTVNGLTGSPALNQPSSSSGNSSNPPIPTSFPHLKQPTSSTTIPSPAWSSPLPPTRSLHLSSTEASSNRPLFSSTEGSGIPPPITPDTRPPVRTTYGKTSKITPSPEKLPTRVELSSSPTSEPHHLSARLRSKSPIKKRQNTILSDEEEEEEPIEVRSSAPIVNGPISKSRVEIVLPKSRPPSASRTKSEEEQTKKYRHHSPDPLDSLEGSGDTPAKNYQPSSSAITSSTIEGGSSRRASSRVADNKAKEVAEKEERRRKRREEKERQKASEEARPNASIKEKSPVKLDSPSKAKSPIKGKGTLDEPIDIDDSLMPQNLPSAEAIPALPPAPAPAPKGRKRKSDVALLGDDDADQDFDPKSTAKAKAKKAKKEKPPVGKKGKNAQKAVKPPVPELDLESKSVIEDFGEPNEEENEKMEEDEVEQVKETVVEEEIMAEVTVPIKSPTPPPPAKPASPIRPPLRATSSITSTPSAPSLSHRPSPGPFARDGTPSASGGIKWKAPRNDLSSVLAKFGGTKRSGLTTKVKIIPLHQKIGPAVKAPPPAPKKPQKKKIDSDEEEEDENGSEDEDGSKRAARDAKKTMEWLMMED</sequence>
<evidence type="ECO:0000313" key="2">
    <source>
        <dbReference type="EMBL" id="OCF46848.1"/>
    </source>
</evidence>
<protein>
    <submittedName>
        <fullName evidence="2">Uncharacterized protein</fullName>
    </submittedName>
</protein>
<feature type="region of interest" description="Disordered" evidence="1">
    <location>
        <begin position="13"/>
        <end position="562"/>
    </location>
</feature>
<dbReference type="RefSeq" id="XP_019008067.2">
    <property type="nucleotide sequence ID" value="XM_019158929.2"/>
</dbReference>